<dbReference type="InterPro" id="IPR035892">
    <property type="entry name" value="C2_domain_sf"/>
</dbReference>
<organism evidence="3 4">
    <name type="scientific">Dunaliella salina</name>
    <name type="common">Green alga</name>
    <name type="synonym">Protococcus salinus</name>
    <dbReference type="NCBI Taxonomy" id="3046"/>
    <lineage>
        <taxon>Eukaryota</taxon>
        <taxon>Viridiplantae</taxon>
        <taxon>Chlorophyta</taxon>
        <taxon>core chlorophytes</taxon>
        <taxon>Chlorophyceae</taxon>
        <taxon>CS clade</taxon>
        <taxon>Chlamydomonadales</taxon>
        <taxon>Dunaliellaceae</taxon>
        <taxon>Dunaliella</taxon>
    </lineage>
</organism>
<dbReference type="Gene3D" id="2.60.40.150">
    <property type="entry name" value="C2 domain"/>
    <property type="match status" value="1"/>
</dbReference>
<feature type="region of interest" description="Disordered" evidence="1">
    <location>
        <begin position="24"/>
        <end position="58"/>
    </location>
</feature>
<evidence type="ECO:0000313" key="4">
    <source>
        <dbReference type="Proteomes" id="UP000815325"/>
    </source>
</evidence>
<dbReference type="Pfam" id="PF14186">
    <property type="entry name" value="Aida_C2"/>
    <property type="match status" value="1"/>
</dbReference>
<dbReference type="InterPro" id="IPR025939">
    <property type="entry name" value="Aida_C"/>
</dbReference>
<dbReference type="PANTHER" id="PTHR28654:SF1">
    <property type="entry name" value="AXIN INTERACTOR, DORSALIZATION-ASSOCIATED PROTEIN"/>
    <property type="match status" value="1"/>
</dbReference>
<evidence type="ECO:0000256" key="1">
    <source>
        <dbReference type="SAM" id="MobiDB-lite"/>
    </source>
</evidence>
<dbReference type="PANTHER" id="PTHR28654">
    <property type="entry name" value="AXIN INTERACTOR, DORSALIZATION-ASSOCIATED PROTEIN"/>
    <property type="match status" value="1"/>
</dbReference>
<dbReference type="Proteomes" id="UP000815325">
    <property type="component" value="Unassembled WGS sequence"/>
</dbReference>
<keyword evidence="4" id="KW-1185">Reference proteome</keyword>
<feature type="domain" description="C2 Aida-type" evidence="2">
    <location>
        <begin position="52"/>
        <end position="200"/>
    </location>
</feature>
<protein>
    <submittedName>
        <fullName evidence="3">Cytoskeletal adhesion-domain-containing protein</fullName>
    </submittedName>
</protein>
<evidence type="ECO:0000259" key="2">
    <source>
        <dbReference type="PROSITE" id="PS51911"/>
    </source>
</evidence>
<gene>
    <name evidence="3" type="ORF">DUNSADRAFT_6898</name>
</gene>
<proteinExistence type="predicted"/>
<evidence type="ECO:0000313" key="3">
    <source>
        <dbReference type="EMBL" id="KAF5825798.1"/>
    </source>
</evidence>
<dbReference type="EMBL" id="MU071972">
    <property type="protein sequence ID" value="KAF5825798.1"/>
    <property type="molecule type" value="Genomic_DNA"/>
</dbReference>
<dbReference type="PROSITE" id="PS51911">
    <property type="entry name" value="C2_AIDA"/>
    <property type="match status" value="1"/>
</dbReference>
<reference evidence="3" key="1">
    <citation type="submission" date="2017-08" db="EMBL/GenBank/DDBJ databases">
        <authorList>
            <person name="Polle J.E."/>
            <person name="Barry K."/>
            <person name="Cushman J."/>
            <person name="Schmutz J."/>
            <person name="Tran D."/>
            <person name="Hathwaick L.T."/>
            <person name="Yim W.C."/>
            <person name="Jenkins J."/>
            <person name="Mckie-Krisberg Z.M."/>
            <person name="Prochnik S."/>
            <person name="Lindquist E."/>
            <person name="Dockter R.B."/>
            <person name="Adam C."/>
            <person name="Molina H."/>
            <person name="Bunkerborg J."/>
            <person name="Jin E."/>
            <person name="Buchheim M."/>
            <person name="Magnuson J."/>
        </authorList>
    </citation>
    <scope>NUCLEOTIDE SEQUENCE</scope>
    <source>
        <strain evidence="3">CCAP 19/18</strain>
    </source>
</reference>
<name>A0ABQ7FTM6_DUNSA</name>
<comment type="caution">
    <text evidence="3">The sequence shown here is derived from an EMBL/GenBank/DDBJ whole genome shotgun (WGS) entry which is preliminary data.</text>
</comment>
<sequence length="202" mass="23233">MDPEPRCITSFLHIACRMRFAGTKVTQGEAEPQREESTDTSSSNKDNGTLRGRPQNLQPGDTVLRIHIQKWGFKDATLFQQPRVVLSVRDEQGEVLEAVQETPVSKGGTHQYIFFDHTVYSQTAINRLPSGSAIFFEFKHWKEREKKKSCKAYSFLEMDELKDGPAILEAYKKPPNFKRNKQPSLLTTKPLYLHLHLTLERQ</sequence>
<accession>A0ABQ7FTM6</accession>